<sequence>MCVQFQIEEVVDQLSKRNFLELPVRLYKNEPNWVRPLDRDIEDVFDPEKNKMFQRGSCCRWILKNSNGITVGRVAAFIDNKTRNLSDQPTGGMGFFECIDDKDAAYILFDHCVDWLKNQGIEAMDGPINFGERHQWWGLLVDGFHRPLYNMPYSLPYYQNLFELYGFKTYFKQYTYKTLFSTDSLSEIIEWKAKRIERNSDYSVVHFNKKNKDKFIRDFVHIYNAAWVSTIPGIDFMTPEHANETFSSLSSILHERLLWFAYYKGEPIGFFIMTPDMNEVLVGGDGKLGLLGRLKFLHYKYIKKNKNAIGLIFGVVPAFQSKGIDAAMIYQFSKEGFDPEFPFETLEMNWIGDFNPRMMHMMDHIGASIYKTHITYRKLFDDSKVFKRSPIIN</sequence>
<dbReference type="Proteomes" id="UP000285794">
    <property type="component" value="Unassembled WGS sequence"/>
</dbReference>
<reference evidence="1 2" key="1">
    <citation type="submission" date="2018-07" db="EMBL/GenBank/DDBJ databases">
        <title>Draft genome sequence of Ancylomarina sp. M1P.</title>
        <authorList>
            <person name="Yadav S."/>
            <person name="Villanueva L."/>
            <person name="Damste J.S.S."/>
        </authorList>
    </citation>
    <scope>NUCLEOTIDE SEQUENCE [LARGE SCALE GENOMIC DNA]</scope>
    <source>
        <strain evidence="1 2">M1P</strain>
    </source>
</reference>
<protein>
    <recommendedName>
        <fullName evidence="3">GNAT family N-acetyltransferase</fullName>
    </recommendedName>
</protein>
<dbReference type="PANTHER" id="PTHR41368:SF1">
    <property type="entry name" value="PROTEIN YGHO"/>
    <property type="match status" value="1"/>
</dbReference>
<keyword evidence="2" id="KW-1185">Reference proteome</keyword>
<gene>
    <name evidence="1" type="ORF">DWB61_01960</name>
</gene>
<dbReference type="SUPFAM" id="SSF55729">
    <property type="entry name" value="Acyl-CoA N-acyltransferases (Nat)"/>
    <property type="match status" value="1"/>
</dbReference>
<comment type="caution">
    <text evidence="1">The sequence shown here is derived from an EMBL/GenBank/DDBJ whole genome shotgun (WGS) entry which is preliminary data.</text>
</comment>
<dbReference type="InterPro" id="IPR039968">
    <property type="entry name" value="BcerS-like"/>
</dbReference>
<name>A0A425Y8M1_9BACT</name>
<proteinExistence type="predicted"/>
<evidence type="ECO:0000313" key="2">
    <source>
        <dbReference type="Proteomes" id="UP000285794"/>
    </source>
</evidence>
<evidence type="ECO:0000313" key="1">
    <source>
        <dbReference type="EMBL" id="RRG24798.1"/>
    </source>
</evidence>
<dbReference type="Gene3D" id="3.40.630.30">
    <property type="match status" value="1"/>
</dbReference>
<dbReference type="AlphaFoldDB" id="A0A425Y8M1"/>
<dbReference type="PANTHER" id="PTHR41368">
    <property type="entry name" value="PROTEIN YGHO"/>
    <property type="match status" value="1"/>
</dbReference>
<dbReference type="OrthoDB" id="9806005at2"/>
<dbReference type="InterPro" id="IPR016181">
    <property type="entry name" value="Acyl_CoA_acyltransferase"/>
</dbReference>
<evidence type="ECO:0008006" key="3">
    <source>
        <dbReference type="Google" id="ProtNLM"/>
    </source>
</evidence>
<organism evidence="1 2">
    <name type="scientific">Ancylomarina euxinus</name>
    <dbReference type="NCBI Taxonomy" id="2283627"/>
    <lineage>
        <taxon>Bacteria</taxon>
        <taxon>Pseudomonadati</taxon>
        <taxon>Bacteroidota</taxon>
        <taxon>Bacteroidia</taxon>
        <taxon>Marinilabiliales</taxon>
        <taxon>Marinifilaceae</taxon>
        <taxon>Ancylomarina</taxon>
    </lineage>
</organism>
<dbReference type="EMBL" id="QQWG01000001">
    <property type="protein sequence ID" value="RRG24798.1"/>
    <property type="molecule type" value="Genomic_DNA"/>
</dbReference>
<accession>A0A425Y8M1</accession>